<keyword evidence="6 9" id="KW-0378">Hydrolase</keyword>
<feature type="compositionally biased region" description="Low complexity" evidence="11">
    <location>
        <begin position="2661"/>
        <end position="2672"/>
    </location>
</feature>
<dbReference type="SUPFAM" id="SSF52025">
    <property type="entry name" value="PA domain"/>
    <property type="match status" value="1"/>
</dbReference>
<dbReference type="Pfam" id="PF06280">
    <property type="entry name" value="fn3_5"/>
    <property type="match status" value="1"/>
</dbReference>
<feature type="region of interest" description="Disordered" evidence="11">
    <location>
        <begin position="2640"/>
        <end position="2697"/>
    </location>
</feature>
<dbReference type="InterPro" id="IPR003137">
    <property type="entry name" value="PA_domain"/>
</dbReference>
<evidence type="ECO:0000256" key="4">
    <source>
        <dbReference type="ARBA" id="ARBA00022670"/>
    </source>
</evidence>
<dbReference type="InterPro" id="IPR023828">
    <property type="entry name" value="Peptidase_S8_Ser-AS"/>
</dbReference>
<evidence type="ECO:0000259" key="13">
    <source>
        <dbReference type="SMART" id="SM00635"/>
    </source>
</evidence>
<keyword evidence="2" id="KW-0134">Cell wall</keyword>
<dbReference type="EMBL" id="PEBI01000001">
    <property type="protein sequence ID" value="PJM74149.1"/>
    <property type="molecule type" value="Genomic_DNA"/>
</dbReference>
<dbReference type="InterPro" id="IPR050131">
    <property type="entry name" value="Peptidase_S8_subtilisin-like"/>
</dbReference>
<dbReference type="Gene3D" id="3.50.30.30">
    <property type="match status" value="1"/>
</dbReference>
<evidence type="ECO:0000256" key="12">
    <source>
        <dbReference type="SAM" id="Phobius"/>
    </source>
</evidence>
<reference evidence="14 15" key="1">
    <citation type="submission" date="2017-10" db="EMBL/GenBank/DDBJ databases">
        <title>Draft genome sequences of strains TRE 1, TRE 9, TRE H and TRI 7, isolated from tamarins, belonging to four potential novel Bifidobacterium species.</title>
        <authorList>
            <person name="Mattarelli P."/>
            <person name="Modesto M."/>
            <person name="Puglisi E."/>
            <person name="Morelli L."/>
            <person name="Spezio C."/>
            <person name="Bonetti A."/>
            <person name="Sandri C."/>
        </authorList>
    </citation>
    <scope>NUCLEOTIDE SEQUENCE [LARGE SCALE GENOMIC DNA]</scope>
    <source>
        <strain evidence="15">TRE1</strain>
    </source>
</reference>
<keyword evidence="15" id="KW-1185">Reference proteome</keyword>
<dbReference type="PRINTS" id="PR00723">
    <property type="entry name" value="SUBTILISIN"/>
</dbReference>
<dbReference type="InterPro" id="IPR032675">
    <property type="entry name" value="LRR_dom_sf"/>
</dbReference>
<keyword evidence="12" id="KW-0472">Membrane</keyword>
<dbReference type="Pfam" id="PF13306">
    <property type="entry name" value="LRR_5"/>
    <property type="match status" value="5"/>
</dbReference>
<comment type="caution">
    <text evidence="14">The sequence shown here is derived from an EMBL/GenBank/DDBJ whole genome shotgun (WGS) entry which is preliminary data.</text>
</comment>
<dbReference type="PROSITE" id="PS00137">
    <property type="entry name" value="SUBTILASE_HIS"/>
    <property type="match status" value="1"/>
</dbReference>
<feature type="transmembrane region" description="Helical" evidence="12">
    <location>
        <begin position="2701"/>
        <end position="2720"/>
    </location>
</feature>
<dbReference type="Gene3D" id="1.20.1270.90">
    <property type="entry name" value="AF1782-like"/>
    <property type="match status" value="3"/>
</dbReference>
<dbReference type="OrthoDB" id="614750at2"/>
<name>A0A2M9HBG8_9BIFI</name>
<feature type="region of interest" description="Disordered" evidence="11">
    <location>
        <begin position="135"/>
        <end position="209"/>
    </location>
</feature>
<feature type="compositionally biased region" description="Low complexity" evidence="11">
    <location>
        <begin position="162"/>
        <end position="199"/>
    </location>
</feature>
<organism evidence="14 15">
    <name type="scientific">Bifidobacterium primatium</name>
    <dbReference type="NCBI Taxonomy" id="2045438"/>
    <lineage>
        <taxon>Bacteria</taxon>
        <taxon>Bacillati</taxon>
        <taxon>Actinomycetota</taxon>
        <taxon>Actinomycetes</taxon>
        <taxon>Bifidobacteriales</taxon>
        <taxon>Bifidobacteriaceae</taxon>
        <taxon>Bifidobacterium</taxon>
    </lineage>
</organism>
<evidence type="ECO:0000256" key="5">
    <source>
        <dbReference type="ARBA" id="ARBA00022729"/>
    </source>
</evidence>
<feature type="compositionally biased region" description="Basic residues" evidence="11">
    <location>
        <begin position="2747"/>
        <end position="2757"/>
    </location>
</feature>
<evidence type="ECO:0000256" key="9">
    <source>
        <dbReference type="PROSITE-ProRule" id="PRU01240"/>
    </source>
</evidence>
<dbReference type="PANTHER" id="PTHR43806:SF11">
    <property type="entry name" value="CEREVISIN-RELATED"/>
    <property type="match status" value="1"/>
</dbReference>
<keyword evidence="12" id="KW-1133">Transmembrane helix</keyword>
<feature type="region of interest" description="Disordered" evidence="11">
    <location>
        <begin position="1150"/>
        <end position="1185"/>
    </location>
</feature>
<evidence type="ECO:0000313" key="14">
    <source>
        <dbReference type="EMBL" id="PJM74149.1"/>
    </source>
</evidence>
<evidence type="ECO:0000256" key="10">
    <source>
        <dbReference type="RuleBase" id="RU003355"/>
    </source>
</evidence>
<evidence type="ECO:0000256" key="1">
    <source>
        <dbReference type="ARBA" id="ARBA00011073"/>
    </source>
</evidence>
<dbReference type="Pfam" id="PF07554">
    <property type="entry name" value="FIVAR"/>
    <property type="match status" value="3"/>
</dbReference>
<dbReference type="GO" id="GO:0004252">
    <property type="term" value="F:serine-type endopeptidase activity"/>
    <property type="evidence" value="ECO:0007669"/>
    <property type="project" value="UniProtKB-UniRule"/>
</dbReference>
<feature type="domain" description="BIG2" evidence="13">
    <location>
        <begin position="1393"/>
        <end position="1477"/>
    </location>
</feature>
<dbReference type="Gene3D" id="2.60.40.1080">
    <property type="match status" value="2"/>
</dbReference>
<dbReference type="InterPro" id="IPR003343">
    <property type="entry name" value="Big_2"/>
</dbReference>
<dbReference type="InterPro" id="IPR010435">
    <property type="entry name" value="C5a/SBT2-like_Fn3"/>
</dbReference>
<keyword evidence="7 9" id="KW-0720">Serine protease</keyword>
<dbReference type="Proteomes" id="UP000229095">
    <property type="component" value="Unassembled WGS sequence"/>
</dbReference>
<dbReference type="SUPFAM" id="SSF52743">
    <property type="entry name" value="Subtilisin-like"/>
    <property type="match status" value="1"/>
</dbReference>
<dbReference type="Gene3D" id="3.40.50.200">
    <property type="entry name" value="Peptidase S8/S53 domain"/>
    <property type="match status" value="1"/>
</dbReference>
<keyword evidence="4 9" id="KW-0645">Protease</keyword>
<dbReference type="SUPFAM" id="SSF49373">
    <property type="entry name" value="Invasin/intimin cell-adhesion fragments"/>
    <property type="match status" value="2"/>
</dbReference>
<evidence type="ECO:0000256" key="3">
    <source>
        <dbReference type="ARBA" id="ARBA00022525"/>
    </source>
</evidence>
<evidence type="ECO:0000256" key="6">
    <source>
        <dbReference type="ARBA" id="ARBA00022801"/>
    </source>
</evidence>
<feature type="compositionally biased region" description="Low complexity" evidence="11">
    <location>
        <begin position="549"/>
        <end position="558"/>
    </location>
</feature>
<dbReference type="Gene3D" id="2.60.40.1710">
    <property type="entry name" value="Subtilisin-like superfamily"/>
    <property type="match status" value="1"/>
</dbReference>
<dbReference type="GO" id="GO:0006508">
    <property type="term" value="P:proteolysis"/>
    <property type="evidence" value="ECO:0007669"/>
    <property type="project" value="UniProtKB-KW"/>
</dbReference>
<dbReference type="InterPro" id="IPR022398">
    <property type="entry name" value="Peptidase_S8_His-AS"/>
</dbReference>
<proteinExistence type="inferred from homology"/>
<protein>
    <recommendedName>
        <fullName evidence="13">BIG2 domain-containing protein</fullName>
    </recommendedName>
</protein>
<dbReference type="SUPFAM" id="SSF52058">
    <property type="entry name" value="L domain-like"/>
    <property type="match status" value="1"/>
</dbReference>
<dbReference type="Pfam" id="PF02225">
    <property type="entry name" value="PA"/>
    <property type="match status" value="1"/>
</dbReference>
<dbReference type="InterPro" id="IPR026906">
    <property type="entry name" value="LRR_5"/>
</dbReference>
<feature type="region of interest" description="Disordered" evidence="11">
    <location>
        <begin position="549"/>
        <end position="572"/>
    </location>
</feature>
<evidence type="ECO:0000256" key="11">
    <source>
        <dbReference type="SAM" id="MobiDB-lite"/>
    </source>
</evidence>
<feature type="active site" description="Charge relay system" evidence="8 9">
    <location>
        <position position="451"/>
    </location>
</feature>
<dbReference type="GO" id="GO:0016020">
    <property type="term" value="C:membrane"/>
    <property type="evidence" value="ECO:0007669"/>
    <property type="project" value="InterPro"/>
</dbReference>
<accession>A0A2M9HBG8</accession>
<dbReference type="InterPro" id="IPR000209">
    <property type="entry name" value="Peptidase_S8/S53_dom"/>
</dbReference>
<dbReference type="PROSITE" id="PS51892">
    <property type="entry name" value="SUBTILASE"/>
    <property type="match status" value="1"/>
</dbReference>
<dbReference type="PROSITE" id="PS00136">
    <property type="entry name" value="SUBTILASE_ASP"/>
    <property type="match status" value="1"/>
</dbReference>
<sequence length="2757" mass="284868">MVSVQFWFRWTTACDGVSASYAHVRRDRGALMACGIGWKVTTVSRSRGRRATSTERGEEPMVSRRTGVLRSGVAFAVAGIMLLPANMAFAVPEDAQTQQSQTQAVQTAATAAGNATADSTVVDNTKPNAAATKAAATAKSDVSNAAKSDSTAKSNVAKKDASSASAKDSLLTPASKAAESGSKSGAAANGAKASKAAKNSADKSGKGLLVGDDTGSGDIAGTASKDGNVTIVVQLDNTTAGVPWFRSLFGVSKEKRHESIKNSIRELAAQQPATSSLSFKSAKSATKSAAAAAAGDSTDTASAKVQDVQDYYHAIDGFAVKAPAGILDEIRSLPGVKRAFVEHRYSIPDDQTAKSSTLKNQSSLDMTAADRISQKGDGQTIAIIDSGLDTAHEAFKGDLDDAKVKETKADAEAKIRQLGHGKYVSEKIPFAHDYADNDDDVTPSDLDGMEHGTHVAGIAAANSGDQIRGTAPNAQIIPMKVADDFSGGIYDSALLAAIDDAAALGVDTVNMSLGSDAGFADEATSTYGDAMKTLRDGGATVNVAAGNAGTAASGNQSGKNLPYASDPDSSVISSPSSFGDAFSVASVNNAQPQSAFLGPDGRAIGYNLLSFASDSGQSTGQTTPDFYTGDHTLADGKYEFVDGGIGSSEDQTRLANAYDFDLSGKIVLVKRGGTEPTDGHSLTFTDKLLNVGTAIGAAAVVFYNNSDAALTGVAIKDGTVVNYPVVAISGRDGEALVKAANKTITLKKGTTATPSDYTMSDFTSWGVTPDLKLKPEITAPGGNIWSSVPGDKYEYMSGTSMATPQMAGISAQIHEYVENDAKFRDLSAADKAKMVTRLLMSTARPVASGDSYASPRQQGAGLADAAAAVKTPVYLTVDGASDDSRPKADLGESADGRYSFTLTLHNLGDKDRTYTPDAQALSEQVADGLLQNTDRNWTGKGIAVAYSGKTYDAKTGVVTVPAGGTTQLTVSVTAEAAFKDYVAGNLPNGAFVEGFARLRATGDTAADGADLSAPFVGFYGDWSKAPVFDSALWEKGSNAYHIYGTALANPTTGAPLGVNPLDESATAGPLYDIDPAKMVVSRTNYSVSPTAAWPLTGLLRNVDKLDYEYTDAKGAVVKSDSYDHVPKSTLNVSSGSVLYAEARLGNGAGAFDGKDDNGKNLPDGTYTLQQTGTTAGPGSAKQKSGKYNVTLDTAGPKISNMKLAGEGDAKTFSFDATDTSWLSAVDFHDPTTGAYFKRILAGDDYTTNTDGSRTWHFEVKVSDIAAAWTASKIGGSLPNSVPLYAWDYGVNPSAKADAVMTPVAATGITLSKTALTLAPGQKARLTATVQPEDSTEKELDWSSADESKVTVDAAGTLTAVAPTGDKPVTVTAASKLNPSVKATTQVTVADVSEETGIVMSQDSATVEPGKSIDVTAIVAPGLAGRKISWTSSDEKVAIVATKAGQSSTTATVTAGDQVGTAKITATVDGKSATMDVKVQPSDFAKFVFDKDGTTLLGYTGSAREIVIPNNTKAIADQAFAQTSAVTITVPASVEKIGAQAFTYAGALTTVTFENDEKHPSQLKHIGDKAFDQTGSLDTVNLPAGARDFTLGTSVFSNSTLRHVTLPASLTEIPADTFNASAQLYDVTISADTTAIGDNAFNADLSFGEFKLTDAEGNVTKQWPQKLETIGGGALAGTNFTGTVELPKSLRTIGDSAFALVKADFVLNDGLVTIGANAFSGTYGRNVVIPDSVTAVGSGAFCDMPKLVSVTLGRNIPDRALIGVFTNDPKLATFTASDDVKHYRVFGGVLFDKAGSTLIDYPNANASGPKDGVYTIPSKTTAGFDATVTEIAAYGFYLNSTLKGVNFTEGLKTIGDSAFLQTNLTEVVLPKSLETVSHAAFMSMAGLKSVDLGGTVTVSGSAFYSDPVLTDINMRPEYARLKTFGSLAFGQSAAIRSLDFPDSVTDLGGDAFSNITSLKSVHLGAGITTGVEGVFTGANELAEITVSDKNPVFSATGNVLYQNKTDGLHLVLSAPGNPTTEYTVKDGTVAIDAQAFRNNHTLRKLTLPASLKSTTTGSFNSADALEEVVFPDGFERSKSSFLFAEGLKYVEFGTKTKSIADEFWGHRPTHLVVRGGVNGSYSGGIMAEGMQTAYFGKGMTNVNISDTPSVVVVPSDLAKLKLAGNGVVYAPADTDGYRTAVAAVGADRVKAYTPLTLTATVDGEITAGAKLTVAAKAAGGVDEVDGKAVARQYRFVAIDKSGKTTVLQDWSDASTASWTVPAGADGLIVRAFARDVTWYSVSADARTGTIAVDKTALGDAIASAKALEQGSKTDEAWKTLQDAIAAAQKAYDNTSATQDDVRKSTDALNKAVAAFKASADGSSTGPTPVEGHTYEIPIQLDDSKQYSVYFYNTDGTFSGLKPARVTYRDGKYEALITTGSSAGFGKAPTYGDGIGDGVAADKSAVAVEGSLDDYDNVITWRFDLADLNGFTVTINGYAGAFGTGPVRFDLANAKDVTPGADVDKSALTAAIASARALEQGSKTDEAWKALQDAIAAAQKVADSDSAKDSDVTAAVDALNAAIAAFKNSADKPATVDKSGLRDDIAAAKALEQGKKTDEAWKALQNAIASAQQVFDNGSATADEVTHAQDALRDAVKAFTASADKTDESSSGSNGNGSGSTNGSGSASNAGSSADGVQSGDAGKGKQTEQSGRHASALSRTGVAVTALAAVVMLLAAAAVAMRSDRLRALVGDTLGRFGGASTASGAHGSHRGRGGRRY</sequence>
<keyword evidence="3" id="KW-0964">Secreted</keyword>
<keyword evidence="5" id="KW-0732">Signal</keyword>
<evidence type="ECO:0000313" key="15">
    <source>
        <dbReference type="Proteomes" id="UP000229095"/>
    </source>
</evidence>
<dbReference type="InterPro" id="IPR036852">
    <property type="entry name" value="Peptidase_S8/S53_dom_sf"/>
</dbReference>
<evidence type="ECO:0000256" key="2">
    <source>
        <dbReference type="ARBA" id="ARBA00022512"/>
    </source>
</evidence>
<comment type="similarity">
    <text evidence="1 9 10">Belongs to the peptidase S8 family.</text>
</comment>
<dbReference type="InterPro" id="IPR046450">
    <property type="entry name" value="PA_dom_sf"/>
</dbReference>
<feature type="active site" description="Charge relay system" evidence="8 9">
    <location>
        <position position="385"/>
    </location>
</feature>
<feature type="region of interest" description="Disordered" evidence="11">
    <location>
        <begin position="2736"/>
        <end position="2757"/>
    </location>
</feature>
<dbReference type="InterPro" id="IPR008964">
    <property type="entry name" value="Invasin/intimin_cell_adhesion"/>
</dbReference>
<keyword evidence="12" id="KW-0812">Transmembrane</keyword>
<feature type="active site" description="Charge relay system" evidence="8 9">
    <location>
        <position position="800"/>
    </location>
</feature>
<evidence type="ECO:0000256" key="7">
    <source>
        <dbReference type="ARBA" id="ARBA00022825"/>
    </source>
</evidence>
<dbReference type="PANTHER" id="PTHR43806">
    <property type="entry name" value="PEPTIDASE S8"/>
    <property type="match status" value="1"/>
</dbReference>
<dbReference type="InterPro" id="IPR023827">
    <property type="entry name" value="Peptidase_S8_Asp-AS"/>
</dbReference>
<dbReference type="PROSITE" id="PS00138">
    <property type="entry name" value="SUBTILASE_SER"/>
    <property type="match status" value="1"/>
</dbReference>
<feature type="compositionally biased region" description="Polar residues" evidence="11">
    <location>
        <begin position="140"/>
        <end position="151"/>
    </location>
</feature>
<gene>
    <name evidence="14" type="ORF">CS006_03175</name>
</gene>
<dbReference type="Pfam" id="PF02368">
    <property type="entry name" value="Big_2"/>
    <property type="match status" value="1"/>
</dbReference>
<dbReference type="Pfam" id="PF00082">
    <property type="entry name" value="Peptidase_S8"/>
    <property type="match status" value="1"/>
</dbReference>
<evidence type="ECO:0000256" key="8">
    <source>
        <dbReference type="PIRSR" id="PIRSR615500-1"/>
    </source>
</evidence>
<dbReference type="InterPro" id="IPR015500">
    <property type="entry name" value="Peptidase_S8_subtilisin-rel"/>
</dbReference>
<feature type="compositionally biased region" description="Polar residues" evidence="11">
    <location>
        <begin position="1166"/>
        <end position="1185"/>
    </location>
</feature>
<dbReference type="SMART" id="SM00635">
    <property type="entry name" value="BID_2"/>
    <property type="match status" value="2"/>
</dbReference>
<feature type="domain" description="BIG2" evidence="13">
    <location>
        <begin position="1304"/>
        <end position="1384"/>
    </location>
</feature>
<dbReference type="Gene3D" id="3.80.10.10">
    <property type="entry name" value="Ribonuclease Inhibitor"/>
    <property type="match status" value="3"/>
</dbReference>